<accession>A0AAW5BY25</accession>
<evidence type="ECO:0000259" key="2">
    <source>
        <dbReference type="Pfam" id="PF10105"/>
    </source>
</evidence>
<dbReference type="NCBIfam" id="TIGR03936">
    <property type="entry name" value="sam_1_link_chp"/>
    <property type="match status" value="1"/>
</dbReference>
<evidence type="ECO:0000313" key="4">
    <source>
        <dbReference type="EMBL" id="NSJ51138.1"/>
    </source>
</evidence>
<reference evidence="4" key="2">
    <citation type="submission" date="2020-02" db="EMBL/GenBank/DDBJ databases">
        <authorList>
            <person name="Littmann E."/>
            <person name="Sorbara M."/>
        </authorList>
    </citation>
    <scope>NUCLEOTIDE SEQUENCE</scope>
    <source>
        <strain evidence="4">MSK.1.17</strain>
    </source>
</reference>
<dbReference type="InterPro" id="IPR018768">
    <property type="entry name" value="DUF2344"/>
</dbReference>
<reference evidence="3" key="3">
    <citation type="submission" date="2022-01" db="EMBL/GenBank/DDBJ databases">
        <title>Collection of gut derived symbiotic bacterial strains cultured from healthy donors.</title>
        <authorList>
            <person name="Lin H."/>
            <person name="Kohout C."/>
            <person name="Waligurski E."/>
            <person name="Pamer E.G."/>
        </authorList>
    </citation>
    <scope>NUCLEOTIDE SEQUENCE</scope>
    <source>
        <strain evidence="3">DFI.6.55</strain>
    </source>
</reference>
<evidence type="ECO:0000313" key="5">
    <source>
        <dbReference type="Proteomes" id="UP000669239"/>
    </source>
</evidence>
<evidence type="ECO:0000313" key="3">
    <source>
        <dbReference type="EMBL" id="MCG4749060.1"/>
    </source>
</evidence>
<feature type="region of interest" description="Disordered" evidence="1">
    <location>
        <begin position="174"/>
        <end position="199"/>
    </location>
</feature>
<name>A0AAW5BY25_9FIRM</name>
<comment type="caution">
    <text evidence="3">The sequence shown here is derived from an EMBL/GenBank/DDBJ whole genome shotgun (WGS) entry which is preliminary data.</text>
</comment>
<proteinExistence type="predicted"/>
<reference evidence="4 5" key="1">
    <citation type="journal article" date="2020" name="Cell Host Microbe">
        <title>Functional and Genomic Variation between Human-Derived Isolates of Lachnospiraceae Reveals Inter- and Intra-Species Diversity.</title>
        <authorList>
            <person name="Sorbara M.T."/>
            <person name="Littmann E.R."/>
            <person name="Fontana E."/>
            <person name="Moody T.U."/>
            <person name="Kohout C.E."/>
            <person name="Gjonbalaj M."/>
            <person name="Eaton V."/>
            <person name="Seok R."/>
            <person name="Leiner I.M."/>
            <person name="Pamer E.G."/>
        </authorList>
    </citation>
    <scope>NUCLEOTIDE SEQUENCE [LARGE SCALE GENOMIC DNA]</scope>
    <source>
        <strain evidence="4 5">MSK.1.17</strain>
    </source>
</reference>
<feature type="domain" description="DUF2344" evidence="2">
    <location>
        <begin position="2"/>
        <end position="215"/>
    </location>
</feature>
<gene>
    <name evidence="4" type="ORF">G5B36_20840</name>
    <name evidence="3" type="ORF">L0N08_26960</name>
</gene>
<organism evidence="3 6">
    <name type="scientific">Enterocloster aldenensis</name>
    <dbReference type="NCBI Taxonomy" id="358742"/>
    <lineage>
        <taxon>Bacteria</taxon>
        <taxon>Bacillati</taxon>
        <taxon>Bacillota</taxon>
        <taxon>Clostridia</taxon>
        <taxon>Lachnospirales</taxon>
        <taxon>Lachnospiraceae</taxon>
        <taxon>Enterocloster</taxon>
    </lineage>
</organism>
<dbReference type="Pfam" id="PF10105">
    <property type="entry name" value="DUF2344"/>
    <property type="match status" value="1"/>
</dbReference>
<dbReference type="EMBL" id="JAAITT010000035">
    <property type="protein sequence ID" value="NSJ51138.1"/>
    <property type="molecule type" value="Genomic_DNA"/>
</dbReference>
<sequence length="270" mass="30304">MKIRIKFKKHGTMKFIGHLDVMRYFQKAIRRSGVDICYSGGFSPHQVMSFAAPLGVGITSNGEYVDIEVLGTEDSRSMVRRLNQVMSEGFEIVSYRELPDTAGNAMSIVAAADYRVAFRPGYEPEGMTQEEWFEGLVGFYGQPQVIVTKKTKRGQAELDIKPLVYELRAARWEEPGQEELSAQDPSQPEKTAGREEGRPALFMKISTGSSSNIKPDLVLDAYYAHLGQERPDFAFLVQREEVYADMASDAQKETGSHEFVSLEQLGQEIL</sequence>
<evidence type="ECO:0000313" key="6">
    <source>
        <dbReference type="Proteomes" id="UP001299608"/>
    </source>
</evidence>
<dbReference type="AlphaFoldDB" id="A0AAW5BY25"/>
<dbReference type="EMBL" id="JAKNGE010000050">
    <property type="protein sequence ID" value="MCG4749060.1"/>
    <property type="molecule type" value="Genomic_DNA"/>
</dbReference>
<dbReference type="Proteomes" id="UP000669239">
    <property type="component" value="Unassembled WGS sequence"/>
</dbReference>
<dbReference type="Proteomes" id="UP001299608">
    <property type="component" value="Unassembled WGS sequence"/>
</dbReference>
<keyword evidence="5" id="KW-1185">Reference proteome</keyword>
<evidence type="ECO:0000256" key="1">
    <source>
        <dbReference type="SAM" id="MobiDB-lite"/>
    </source>
</evidence>
<protein>
    <submittedName>
        <fullName evidence="4">DUF2344 domain-containing protein</fullName>
    </submittedName>
    <submittedName>
        <fullName evidence="3">TIGR03936 family radical SAM-associated protein</fullName>
    </submittedName>
</protein>
<dbReference type="RefSeq" id="WP_117559758.1">
    <property type="nucleotide sequence ID" value="NZ_JAAITT010000035.1"/>
</dbReference>